<name>A0A644YIY2_9ZZZZ</name>
<accession>A0A644YIY2</accession>
<reference evidence="2" key="1">
    <citation type="submission" date="2019-08" db="EMBL/GenBank/DDBJ databases">
        <authorList>
            <person name="Kucharzyk K."/>
            <person name="Murdoch R.W."/>
            <person name="Higgins S."/>
            <person name="Loffler F."/>
        </authorList>
    </citation>
    <scope>NUCLEOTIDE SEQUENCE</scope>
</reference>
<evidence type="ECO:0000256" key="1">
    <source>
        <dbReference type="SAM" id="Phobius"/>
    </source>
</evidence>
<dbReference type="AlphaFoldDB" id="A0A644YIY2"/>
<keyword evidence="1" id="KW-1133">Transmembrane helix</keyword>
<evidence type="ECO:0000313" key="2">
    <source>
        <dbReference type="EMBL" id="MPM26074.1"/>
    </source>
</evidence>
<organism evidence="2">
    <name type="scientific">bioreactor metagenome</name>
    <dbReference type="NCBI Taxonomy" id="1076179"/>
    <lineage>
        <taxon>unclassified sequences</taxon>
        <taxon>metagenomes</taxon>
        <taxon>ecological metagenomes</taxon>
    </lineage>
</organism>
<feature type="transmembrane region" description="Helical" evidence="1">
    <location>
        <begin position="26"/>
        <end position="44"/>
    </location>
</feature>
<sequence length="100" mass="10403">MAHTTIAKSAAHSATTASSVFPPKSTIFAIVWATFELIAVIVKTPKKLNTAAIKMAFRGVMLLVETQVAMAFGASVHPFTKTTPSVKATVTAIAGLVSSN</sequence>
<proteinExistence type="predicted"/>
<keyword evidence="1" id="KW-0812">Transmembrane</keyword>
<dbReference type="EMBL" id="VSSQ01004644">
    <property type="protein sequence ID" value="MPM26074.1"/>
    <property type="molecule type" value="Genomic_DNA"/>
</dbReference>
<protein>
    <submittedName>
        <fullName evidence="2">Uncharacterized protein</fullName>
    </submittedName>
</protein>
<comment type="caution">
    <text evidence="2">The sequence shown here is derived from an EMBL/GenBank/DDBJ whole genome shotgun (WGS) entry which is preliminary data.</text>
</comment>
<feature type="transmembrane region" description="Helical" evidence="1">
    <location>
        <begin position="56"/>
        <end position="76"/>
    </location>
</feature>
<gene>
    <name evidence="2" type="ORF">SDC9_72575</name>
</gene>
<keyword evidence="1" id="KW-0472">Membrane</keyword>